<accession>A0A8H3I4R2</accession>
<feature type="compositionally biased region" description="Polar residues" evidence="1">
    <location>
        <begin position="595"/>
        <end position="609"/>
    </location>
</feature>
<evidence type="ECO:0000256" key="1">
    <source>
        <dbReference type="SAM" id="MobiDB-lite"/>
    </source>
</evidence>
<protein>
    <submittedName>
        <fullName evidence="2">Uncharacterized protein</fullName>
    </submittedName>
</protein>
<feature type="region of interest" description="Disordered" evidence="1">
    <location>
        <begin position="573"/>
        <end position="624"/>
    </location>
</feature>
<feature type="region of interest" description="Disordered" evidence="1">
    <location>
        <begin position="1"/>
        <end position="33"/>
    </location>
</feature>
<feature type="compositionally biased region" description="Basic and acidic residues" evidence="1">
    <location>
        <begin position="585"/>
        <end position="594"/>
    </location>
</feature>
<feature type="compositionally biased region" description="Polar residues" evidence="1">
    <location>
        <begin position="288"/>
        <end position="302"/>
    </location>
</feature>
<feature type="region of interest" description="Disordered" evidence="1">
    <location>
        <begin position="270"/>
        <end position="303"/>
    </location>
</feature>
<dbReference type="EMBL" id="CAJPDQ010000002">
    <property type="protein sequence ID" value="CAF9904598.1"/>
    <property type="molecule type" value="Genomic_DNA"/>
</dbReference>
<sequence>MLENKGDKTAKQSRKQRASRKEAARISRREHEAEDWAQAQLLGLEKGTMPENTAGLKYLAHHYPWLLTVSKGYDRKNPQKTPQNALTDARTITGREGLQPSTNTPADSLLSAAIEPTELQDINKQSSNIFGLGQVDSVEDDMHGSIAHIAATNFGESLATTKPIDSFHSSYAAVLTSKTRSTSLPRVSTHKLPIPQRASGRVCQSYELNHTVTSHLANKPPDVFDNSSISLLKSMDLKQKDFAALPRSERLKILTLATNLRIGRLLRERDARKSKSPVAHLKKVETDANGTSSSPQPSQHDSTAVIDTIDTYGVVQRPVDTRTHNPVFSQMSRSQNLSTNASDVVTDHGSLLPGLEATEVKSKAINKPVPVVDLPPAKRDLRVVPEKTNALAVRPRYETYSTHSQSLRATAPIFVPRDSANDSRTSFEQIHLDSIRVAPSLTDTIGSQLYDAITRPQTASTTTTNSKVEPTKYLPEPGFVPEGHLDHGMDQKPAILRQQYPVRSPAYNRRLSREPVASVKIQTGVADTSYISSPEKNTVHKARAILALETTRCAVGLTEEQILSYMATGVSPFEQVDSSPGGKNEINDKSERPQKSQVSRFFSSSTQVDKQSRVDKPSTSAVDKKENQMFKSKAEINPAWQARDFQGFRVPLGEIKLVDEGHDWLALAQEARIPLYRAGMETEAKTGQEGSQQQKKFFRNRRRRVQNTVNERLPHTFNAQGYEMDLTLESCNLADATGLAGIEKYDQNIDTSRKIPRDYKELAAMSDIDSLASEEGEHIGNEFFVTERTQRAREKQALATKSKLNAATASFTSLQPADFQGSAPSGVSPEHDHHLRQVPSLDQRQSPQHLVLGGAFQAPQPPPMQFSPYLWPPQESPYQSHYQYQLPQRHDWELEWQHGIPTGPYFQTVYPAAPMYPMNEQRMGISWQGYAEQLRGTQQQNVERRNLRYLWEGGGI</sequence>
<name>A0A8H3I4R2_9LECA</name>
<feature type="compositionally biased region" description="Basic and acidic residues" evidence="1">
    <location>
        <begin position="19"/>
        <end position="33"/>
    </location>
</feature>
<keyword evidence="3" id="KW-1185">Reference proteome</keyword>
<feature type="compositionally biased region" description="Basic and acidic residues" evidence="1">
    <location>
        <begin position="610"/>
        <end position="624"/>
    </location>
</feature>
<dbReference type="Proteomes" id="UP000664169">
    <property type="component" value="Unassembled WGS sequence"/>
</dbReference>
<organism evidence="2 3">
    <name type="scientific">Gomphillus americanus</name>
    <dbReference type="NCBI Taxonomy" id="1940652"/>
    <lineage>
        <taxon>Eukaryota</taxon>
        <taxon>Fungi</taxon>
        <taxon>Dikarya</taxon>
        <taxon>Ascomycota</taxon>
        <taxon>Pezizomycotina</taxon>
        <taxon>Lecanoromycetes</taxon>
        <taxon>OSLEUM clade</taxon>
        <taxon>Ostropomycetidae</taxon>
        <taxon>Ostropales</taxon>
        <taxon>Graphidaceae</taxon>
        <taxon>Gomphilloideae</taxon>
        <taxon>Gomphillus</taxon>
    </lineage>
</organism>
<comment type="caution">
    <text evidence="2">The sequence shown here is derived from an EMBL/GenBank/DDBJ whole genome shotgun (WGS) entry which is preliminary data.</text>
</comment>
<proteinExistence type="predicted"/>
<reference evidence="2" key="1">
    <citation type="submission" date="2021-03" db="EMBL/GenBank/DDBJ databases">
        <authorList>
            <person name="Tagirdzhanova G."/>
        </authorList>
    </citation>
    <scope>NUCLEOTIDE SEQUENCE</scope>
</reference>
<dbReference type="AlphaFoldDB" id="A0A8H3I4R2"/>
<evidence type="ECO:0000313" key="2">
    <source>
        <dbReference type="EMBL" id="CAF9904598.1"/>
    </source>
</evidence>
<feature type="compositionally biased region" description="Basic and acidic residues" evidence="1">
    <location>
        <begin position="1"/>
        <end position="10"/>
    </location>
</feature>
<gene>
    <name evidence="2" type="ORF">GOMPHAMPRED_002890</name>
</gene>
<evidence type="ECO:0000313" key="3">
    <source>
        <dbReference type="Proteomes" id="UP000664169"/>
    </source>
</evidence>